<name>A0A8J2NYG5_9HEXA</name>
<comment type="caution">
    <text evidence="2">The sequence shown here is derived from an EMBL/GenBank/DDBJ whole genome shotgun (WGS) entry which is preliminary data.</text>
</comment>
<gene>
    <name evidence="2" type="ORF">AFUS01_LOCUS19814</name>
</gene>
<feature type="domain" description="Copine C-terminal" evidence="1">
    <location>
        <begin position="115"/>
        <end position="247"/>
    </location>
</feature>
<dbReference type="Pfam" id="PF07002">
    <property type="entry name" value="Copine"/>
    <property type="match status" value="1"/>
</dbReference>
<accession>A0A8J2NYG5</accession>
<dbReference type="OrthoDB" id="5855668at2759"/>
<dbReference type="InterPro" id="IPR010734">
    <property type="entry name" value="Copine_C"/>
</dbReference>
<dbReference type="AlphaFoldDB" id="A0A8J2NYG5"/>
<dbReference type="GO" id="GO:0071277">
    <property type="term" value="P:cellular response to calcium ion"/>
    <property type="evidence" value="ECO:0007669"/>
    <property type="project" value="TreeGrafter"/>
</dbReference>
<keyword evidence="3" id="KW-1185">Reference proteome</keyword>
<protein>
    <recommendedName>
        <fullName evidence="1">Copine C-terminal domain-containing protein</fullName>
    </recommendedName>
</protein>
<reference evidence="2" key="1">
    <citation type="submission" date="2021-06" db="EMBL/GenBank/DDBJ databases">
        <authorList>
            <person name="Hodson N. C."/>
            <person name="Mongue J. A."/>
            <person name="Jaron S. K."/>
        </authorList>
    </citation>
    <scope>NUCLEOTIDE SEQUENCE</scope>
</reference>
<evidence type="ECO:0000313" key="3">
    <source>
        <dbReference type="Proteomes" id="UP000708208"/>
    </source>
</evidence>
<feature type="non-terminal residue" evidence="2">
    <location>
        <position position="247"/>
    </location>
</feature>
<evidence type="ECO:0000259" key="1">
    <source>
        <dbReference type="Pfam" id="PF07002"/>
    </source>
</evidence>
<organism evidence="2 3">
    <name type="scientific">Allacma fusca</name>
    <dbReference type="NCBI Taxonomy" id="39272"/>
    <lineage>
        <taxon>Eukaryota</taxon>
        <taxon>Metazoa</taxon>
        <taxon>Ecdysozoa</taxon>
        <taxon>Arthropoda</taxon>
        <taxon>Hexapoda</taxon>
        <taxon>Collembola</taxon>
        <taxon>Symphypleona</taxon>
        <taxon>Sminthuridae</taxon>
        <taxon>Allacma</taxon>
    </lineage>
</organism>
<proteinExistence type="predicted"/>
<dbReference type="Proteomes" id="UP000708208">
    <property type="component" value="Unassembled WGS sequence"/>
</dbReference>
<dbReference type="GO" id="GO:0005886">
    <property type="term" value="C:plasma membrane"/>
    <property type="evidence" value="ECO:0007669"/>
    <property type="project" value="TreeGrafter"/>
</dbReference>
<sequence length="247" mass="26954">MSKINDQAKKFILVWKSHPCPGTDPDWGVFTMSISTVCNGDKDRTLKLEFFLQGFPENPTHIGCVYASVNRLVSSAGVGGESLPVQGQYGNQTSSRLTVVQYMTGSNGDPNDPGSLHYMGAAQLNPSGNPYEQAVCAVGEIIQDYDNTKSFPAYGFGARIPPSGIVSHKFHLNLQNPSPLCYSIPGVLESYRSCIRQVQLWGPTNFAPIIRDVAAMTLQNSNGPHYYVLLMITDGIINDMEETTEAI</sequence>
<dbReference type="PANTHER" id="PTHR10857:SF106">
    <property type="entry name" value="C2 DOMAIN-CONTAINING PROTEIN"/>
    <property type="match status" value="1"/>
</dbReference>
<dbReference type="InterPro" id="IPR045052">
    <property type="entry name" value="Copine"/>
</dbReference>
<evidence type="ECO:0000313" key="2">
    <source>
        <dbReference type="EMBL" id="CAG7731208.1"/>
    </source>
</evidence>
<dbReference type="GO" id="GO:0005544">
    <property type="term" value="F:calcium-dependent phospholipid binding"/>
    <property type="evidence" value="ECO:0007669"/>
    <property type="project" value="InterPro"/>
</dbReference>
<dbReference type="PANTHER" id="PTHR10857">
    <property type="entry name" value="COPINE"/>
    <property type="match status" value="1"/>
</dbReference>
<dbReference type="EMBL" id="CAJVCH010208030">
    <property type="protein sequence ID" value="CAG7731208.1"/>
    <property type="molecule type" value="Genomic_DNA"/>
</dbReference>